<dbReference type="PIRSF" id="PIRSF005096">
    <property type="entry name" value="GALM"/>
    <property type="match status" value="1"/>
</dbReference>
<dbReference type="GO" id="GO:0033499">
    <property type="term" value="P:galactose catabolic process via UDP-galactose, Leloir pathway"/>
    <property type="evidence" value="ECO:0007669"/>
    <property type="project" value="TreeGrafter"/>
</dbReference>
<proteinExistence type="inferred from homology"/>
<dbReference type="AlphaFoldDB" id="A0A939C069"/>
<dbReference type="GO" id="GO:0006006">
    <property type="term" value="P:glucose metabolic process"/>
    <property type="evidence" value="ECO:0007669"/>
    <property type="project" value="TreeGrafter"/>
</dbReference>
<dbReference type="PANTHER" id="PTHR10091">
    <property type="entry name" value="ALDOSE-1-EPIMERASE"/>
    <property type="match status" value="1"/>
</dbReference>
<dbReference type="Proteomes" id="UP000663792">
    <property type="component" value="Unassembled WGS sequence"/>
</dbReference>
<dbReference type="CDD" id="cd09019">
    <property type="entry name" value="galactose_mutarotase_like"/>
    <property type="match status" value="1"/>
</dbReference>
<gene>
    <name evidence="9" type="ORF">JL106_01065</name>
</gene>
<sequence>MTDHRGVRFELGTGMLTVTVSSRGARICRIRCPDADGLVADVAVGAEDPAWAGQPGFFGAVVGRWAGRIGGGGFVLDGIRHRLPADDGGATLHGGPGGFSEREWVVRPVLDGRTDQSVDLALVSPDGEMGFPGRLSVRVRYRVRGDTLDVAFTATTDAPTVVNLTSHPYFNLDGRPGSVADHRVELAADAVLPVDATGIPTGAPIPVAGTPFDFRTPVALGARWRQDDDQLRAAGGYDHCFRLDPDRPAGAVAARVHAPASGRTLEIVTDQPGLQLYSGNHLDGTQRSRLGLLRQGDGVCLEPQRFPDAPNHPELGASVLRPGEIYRHRTSYRFSVSR</sequence>
<dbReference type="InterPro" id="IPR011013">
    <property type="entry name" value="Gal_mutarotase_sf_dom"/>
</dbReference>
<dbReference type="InterPro" id="IPR014718">
    <property type="entry name" value="GH-type_carb-bd"/>
</dbReference>
<evidence type="ECO:0000313" key="9">
    <source>
        <dbReference type="EMBL" id="MBM9465867.1"/>
    </source>
</evidence>
<accession>A0A939C069</accession>
<keyword evidence="3 5" id="KW-0413">Isomerase</keyword>
<evidence type="ECO:0000256" key="5">
    <source>
        <dbReference type="PIRNR" id="PIRNR005096"/>
    </source>
</evidence>
<dbReference type="EC" id="5.1.3.3" evidence="5"/>
<feature type="active site" description="Proton acceptor" evidence="6">
    <location>
        <position position="302"/>
    </location>
</feature>
<keyword evidence="4 5" id="KW-0119">Carbohydrate metabolism</keyword>
<comment type="pathway">
    <text evidence="1 5">Carbohydrate metabolism; hexose metabolism.</text>
</comment>
<evidence type="ECO:0000256" key="6">
    <source>
        <dbReference type="PIRSR" id="PIRSR005096-1"/>
    </source>
</evidence>
<dbReference type="EMBL" id="JAERWK010000001">
    <property type="protein sequence ID" value="MBM9465867.1"/>
    <property type="molecule type" value="Genomic_DNA"/>
</dbReference>
<dbReference type="RefSeq" id="WP_205258809.1">
    <property type="nucleotide sequence ID" value="NZ_JAERWK010000001.1"/>
</dbReference>
<feature type="binding site" evidence="8">
    <location>
        <begin position="167"/>
        <end position="169"/>
    </location>
    <ligand>
        <name>beta-D-galactose</name>
        <dbReference type="ChEBI" id="CHEBI:27667"/>
    </ligand>
</feature>
<dbReference type="GO" id="GO:0004034">
    <property type="term" value="F:aldose 1-epimerase activity"/>
    <property type="evidence" value="ECO:0007669"/>
    <property type="project" value="UniProtKB-EC"/>
</dbReference>
<dbReference type="Pfam" id="PF01263">
    <property type="entry name" value="Aldose_epim"/>
    <property type="match status" value="1"/>
</dbReference>
<dbReference type="InterPro" id="IPR015443">
    <property type="entry name" value="Aldose_1-epimerase"/>
</dbReference>
<dbReference type="PANTHER" id="PTHR10091:SF0">
    <property type="entry name" value="GALACTOSE MUTAROTASE"/>
    <property type="match status" value="1"/>
</dbReference>
<dbReference type="Gene3D" id="2.70.98.10">
    <property type="match status" value="1"/>
</dbReference>
<keyword evidence="10" id="KW-1185">Reference proteome</keyword>
<evidence type="ECO:0000256" key="8">
    <source>
        <dbReference type="PIRSR" id="PIRSR005096-3"/>
    </source>
</evidence>
<dbReference type="SUPFAM" id="SSF74650">
    <property type="entry name" value="Galactose mutarotase-like"/>
    <property type="match status" value="1"/>
</dbReference>
<organism evidence="9 10">
    <name type="scientific">Nakamurella leprariae</name>
    <dbReference type="NCBI Taxonomy" id="2803911"/>
    <lineage>
        <taxon>Bacteria</taxon>
        <taxon>Bacillati</taxon>
        <taxon>Actinomycetota</taxon>
        <taxon>Actinomycetes</taxon>
        <taxon>Nakamurellales</taxon>
        <taxon>Nakamurellaceae</taxon>
        <taxon>Nakamurella</taxon>
    </lineage>
</organism>
<evidence type="ECO:0000313" key="10">
    <source>
        <dbReference type="Proteomes" id="UP000663792"/>
    </source>
</evidence>
<evidence type="ECO:0000256" key="4">
    <source>
        <dbReference type="ARBA" id="ARBA00023277"/>
    </source>
</evidence>
<dbReference type="InterPro" id="IPR047215">
    <property type="entry name" value="Galactose_mutarotase-like"/>
</dbReference>
<dbReference type="InterPro" id="IPR008183">
    <property type="entry name" value="Aldose_1/G6P_1-epimerase"/>
</dbReference>
<name>A0A939C069_9ACTN</name>
<comment type="caution">
    <text evidence="9">The sequence shown here is derived from an EMBL/GenBank/DDBJ whole genome shotgun (WGS) entry which is preliminary data.</text>
</comment>
<protein>
    <recommendedName>
        <fullName evidence="5">Aldose 1-epimerase</fullName>
        <ecNumber evidence="5">5.1.3.3</ecNumber>
    </recommendedName>
</protein>
<comment type="similarity">
    <text evidence="2 5">Belongs to the aldose epimerase family.</text>
</comment>
<dbReference type="NCBIfam" id="NF008277">
    <property type="entry name" value="PRK11055.1"/>
    <property type="match status" value="1"/>
</dbReference>
<reference evidence="9" key="1">
    <citation type="submission" date="2021-01" db="EMBL/GenBank/DDBJ databases">
        <title>YIM 132084 draft genome.</title>
        <authorList>
            <person name="An D."/>
        </authorList>
    </citation>
    <scope>NUCLEOTIDE SEQUENCE</scope>
    <source>
        <strain evidence="9">YIM 132084</strain>
    </source>
</reference>
<evidence type="ECO:0000256" key="3">
    <source>
        <dbReference type="ARBA" id="ARBA00023235"/>
    </source>
</evidence>
<dbReference type="GO" id="GO:0005737">
    <property type="term" value="C:cytoplasm"/>
    <property type="evidence" value="ECO:0007669"/>
    <property type="project" value="TreeGrafter"/>
</dbReference>
<evidence type="ECO:0000256" key="7">
    <source>
        <dbReference type="PIRSR" id="PIRSR005096-2"/>
    </source>
</evidence>
<feature type="binding site" evidence="7">
    <location>
        <position position="238"/>
    </location>
    <ligand>
        <name>beta-D-galactose</name>
        <dbReference type="ChEBI" id="CHEBI:27667"/>
    </ligand>
</feature>
<feature type="active site" description="Proton donor" evidence="6">
    <location>
        <position position="167"/>
    </location>
</feature>
<dbReference type="GO" id="GO:0030246">
    <property type="term" value="F:carbohydrate binding"/>
    <property type="evidence" value="ECO:0007669"/>
    <property type="project" value="InterPro"/>
</dbReference>
<evidence type="ECO:0000256" key="1">
    <source>
        <dbReference type="ARBA" id="ARBA00005028"/>
    </source>
</evidence>
<evidence type="ECO:0000256" key="2">
    <source>
        <dbReference type="ARBA" id="ARBA00006206"/>
    </source>
</evidence>
<comment type="catalytic activity">
    <reaction evidence="5">
        <text>alpha-D-glucose = beta-D-glucose</text>
        <dbReference type="Rhea" id="RHEA:10264"/>
        <dbReference type="ChEBI" id="CHEBI:15903"/>
        <dbReference type="ChEBI" id="CHEBI:17925"/>
        <dbReference type="EC" id="5.1.3.3"/>
    </reaction>
</comment>